<feature type="short sequence motif" description="GXSXG" evidence="4">
    <location>
        <begin position="35"/>
        <end position="39"/>
    </location>
</feature>
<feature type="active site" description="Nucleophile" evidence="4">
    <location>
        <position position="37"/>
    </location>
</feature>
<keyword evidence="3 4" id="KW-0443">Lipid metabolism</keyword>
<dbReference type="PROSITE" id="PS51635">
    <property type="entry name" value="PNPLA"/>
    <property type="match status" value="1"/>
</dbReference>
<accession>A0A1W1WD21</accession>
<dbReference type="STRING" id="28034.BFX07_13785"/>
<dbReference type="InterPro" id="IPR050301">
    <property type="entry name" value="NTE"/>
</dbReference>
<dbReference type="GO" id="GO:0016787">
    <property type="term" value="F:hydrolase activity"/>
    <property type="evidence" value="ECO:0007669"/>
    <property type="project" value="UniProtKB-UniRule"/>
</dbReference>
<evidence type="ECO:0000313" key="7">
    <source>
        <dbReference type="Proteomes" id="UP000192660"/>
    </source>
</evidence>
<evidence type="ECO:0000256" key="3">
    <source>
        <dbReference type="ARBA" id="ARBA00023098"/>
    </source>
</evidence>
<dbReference type="InterPro" id="IPR016035">
    <property type="entry name" value="Acyl_Trfase/lysoPLipase"/>
</dbReference>
<dbReference type="Proteomes" id="UP000192660">
    <property type="component" value="Unassembled WGS sequence"/>
</dbReference>
<evidence type="ECO:0000256" key="2">
    <source>
        <dbReference type="ARBA" id="ARBA00022963"/>
    </source>
</evidence>
<feature type="active site" description="Proton acceptor" evidence="4">
    <location>
        <position position="181"/>
    </location>
</feature>
<feature type="domain" description="PNPLA" evidence="5">
    <location>
        <begin position="4"/>
        <end position="194"/>
    </location>
</feature>
<organism evidence="6 7">
    <name type="scientific">Sulfobacillus thermosulfidooxidans (strain DSM 9293 / VKM B-1269 / AT-1)</name>
    <dbReference type="NCBI Taxonomy" id="929705"/>
    <lineage>
        <taxon>Bacteria</taxon>
        <taxon>Bacillati</taxon>
        <taxon>Bacillota</taxon>
        <taxon>Clostridia</taxon>
        <taxon>Eubacteriales</taxon>
        <taxon>Clostridiales Family XVII. Incertae Sedis</taxon>
        <taxon>Sulfobacillus</taxon>
    </lineage>
</organism>
<keyword evidence="2 4" id="KW-0442">Lipid degradation</keyword>
<dbReference type="AlphaFoldDB" id="A0A1W1WD21"/>
<proteinExistence type="predicted"/>
<evidence type="ECO:0000259" key="5">
    <source>
        <dbReference type="PROSITE" id="PS51635"/>
    </source>
</evidence>
<feature type="short sequence motif" description="DGA/G" evidence="4">
    <location>
        <begin position="181"/>
        <end position="183"/>
    </location>
</feature>
<keyword evidence="1 4" id="KW-0378">Hydrolase</keyword>
<protein>
    <submittedName>
        <fullName evidence="6">NTE family protein</fullName>
    </submittedName>
</protein>
<name>A0A1W1WD21_SULTA</name>
<dbReference type="InterPro" id="IPR002641">
    <property type="entry name" value="PNPLA_dom"/>
</dbReference>
<dbReference type="GO" id="GO:0016042">
    <property type="term" value="P:lipid catabolic process"/>
    <property type="evidence" value="ECO:0007669"/>
    <property type="project" value="UniProtKB-UniRule"/>
</dbReference>
<dbReference type="PANTHER" id="PTHR14226:SF29">
    <property type="entry name" value="NEUROPATHY TARGET ESTERASE SWS"/>
    <property type="match status" value="1"/>
</dbReference>
<evidence type="ECO:0000256" key="4">
    <source>
        <dbReference type="PROSITE-ProRule" id="PRU01161"/>
    </source>
</evidence>
<evidence type="ECO:0000313" key="6">
    <source>
        <dbReference type="EMBL" id="SMC04069.1"/>
    </source>
</evidence>
<dbReference type="PANTHER" id="PTHR14226">
    <property type="entry name" value="NEUROPATHY TARGET ESTERASE/SWISS CHEESE D.MELANOGASTER"/>
    <property type="match status" value="1"/>
</dbReference>
<keyword evidence="7" id="KW-1185">Reference proteome</keyword>
<reference evidence="7" key="1">
    <citation type="submission" date="2017-04" db="EMBL/GenBank/DDBJ databases">
        <authorList>
            <person name="Varghese N."/>
            <person name="Submissions S."/>
        </authorList>
    </citation>
    <scope>NUCLEOTIDE SEQUENCE [LARGE SCALE GENOMIC DNA]</scope>
    <source>
        <strain evidence="7">DSM 9293</strain>
    </source>
</reference>
<dbReference type="Gene3D" id="3.40.1090.10">
    <property type="entry name" value="Cytosolic phospholipase A2 catalytic domain"/>
    <property type="match status" value="2"/>
</dbReference>
<sequence>MFTLALSGGGLLGAAHLGVLEVLAEKGVKPIAVAGTSAGGLVASLVAAQVPVSTMIAWAKDVTSHPWDFFDLNIKGLVEEIWPDDHEPATGLVNPEKFLKSLIRLAPGINTISDWKLPCTIISVDIATMVPVAFSPVPGLQSPEPGWQIISQADLLWALNATMAMPGLFDAVRRGTHLYVDGGIANTLPSDWAYQLSPSPVLAVNVAPTTVVNGEHMGIADILSRSESFVTQYLSNVENRGYPVLTISPPTEGTPFFGFHDYDHLVEIGRQTALNAWPQIEAFISTPFPKS</sequence>
<evidence type="ECO:0000256" key="1">
    <source>
        <dbReference type="ARBA" id="ARBA00022801"/>
    </source>
</evidence>
<feature type="short sequence motif" description="GXGXXG" evidence="4">
    <location>
        <begin position="8"/>
        <end position="13"/>
    </location>
</feature>
<dbReference type="Pfam" id="PF01734">
    <property type="entry name" value="Patatin"/>
    <property type="match status" value="1"/>
</dbReference>
<dbReference type="RefSeq" id="WP_076005963.1">
    <property type="nucleotide sequence ID" value="NZ_FWWY01000001.1"/>
</dbReference>
<dbReference type="OrthoDB" id="9770965at2"/>
<dbReference type="SUPFAM" id="SSF52151">
    <property type="entry name" value="FabD/lysophospholipase-like"/>
    <property type="match status" value="1"/>
</dbReference>
<gene>
    <name evidence="6" type="ORF">SAMN00768000_1444</name>
</gene>
<dbReference type="EMBL" id="FWWY01000001">
    <property type="protein sequence ID" value="SMC04069.1"/>
    <property type="molecule type" value="Genomic_DNA"/>
</dbReference>